<evidence type="ECO:0000256" key="5">
    <source>
        <dbReference type="ARBA" id="ARBA00023186"/>
    </source>
</evidence>
<dbReference type="Pfam" id="PF02561">
    <property type="entry name" value="FliS"/>
    <property type="match status" value="1"/>
</dbReference>
<organism evidence="6 7">
    <name type="scientific">Nocardioides dubius</name>
    <dbReference type="NCBI Taxonomy" id="317019"/>
    <lineage>
        <taxon>Bacteria</taxon>
        <taxon>Bacillati</taxon>
        <taxon>Actinomycetota</taxon>
        <taxon>Actinomycetes</taxon>
        <taxon>Propionibacteriales</taxon>
        <taxon>Nocardioidaceae</taxon>
        <taxon>Nocardioides</taxon>
    </lineage>
</organism>
<dbReference type="SUPFAM" id="SSF101116">
    <property type="entry name" value="Flagellar export chaperone FliS"/>
    <property type="match status" value="1"/>
</dbReference>
<evidence type="ECO:0000256" key="2">
    <source>
        <dbReference type="ARBA" id="ARBA00008787"/>
    </source>
</evidence>
<comment type="caution">
    <text evidence="6">The sequence shown here is derived from an EMBL/GenBank/DDBJ whole genome shotgun (WGS) entry which is preliminary data.</text>
</comment>
<comment type="similarity">
    <text evidence="2">Belongs to the FliS family.</text>
</comment>
<gene>
    <name evidence="6" type="ORF">GCM10009668_19120</name>
</gene>
<dbReference type="CDD" id="cd16098">
    <property type="entry name" value="FliS"/>
    <property type="match status" value="1"/>
</dbReference>
<dbReference type="InterPro" id="IPR036584">
    <property type="entry name" value="FliS_sf"/>
</dbReference>
<evidence type="ECO:0000256" key="4">
    <source>
        <dbReference type="ARBA" id="ARBA00022795"/>
    </source>
</evidence>
<dbReference type="PANTHER" id="PTHR34773">
    <property type="entry name" value="FLAGELLAR SECRETION CHAPERONE FLIS"/>
    <property type="match status" value="1"/>
</dbReference>
<evidence type="ECO:0000313" key="7">
    <source>
        <dbReference type="Proteomes" id="UP001501581"/>
    </source>
</evidence>
<dbReference type="Proteomes" id="UP001501581">
    <property type="component" value="Unassembled WGS sequence"/>
</dbReference>
<keyword evidence="5" id="KW-0143">Chaperone</keyword>
<dbReference type="RefSeq" id="WP_343993741.1">
    <property type="nucleotide sequence ID" value="NZ_BAAALG010000007.1"/>
</dbReference>
<evidence type="ECO:0000256" key="1">
    <source>
        <dbReference type="ARBA" id="ARBA00004514"/>
    </source>
</evidence>
<name>A0ABN1TSR5_9ACTN</name>
<dbReference type="Gene3D" id="1.20.120.340">
    <property type="entry name" value="Flagellar protein FliS"/>
    <property type="match status" value="1"/>
</dbReference>
<evidence type="ECO:0000256" key="3">
    <source>
        <dbReference type="ARBA" id="ARBA00022490"/>
    </source>
</evidence>
<dbReference type="InterPro" id="IPR003713">
    <property type="entry name" value="FliS"/>
</dbReference>
<keyword evidence="3" id="KW-0963">Cytoplasm</keyword>
<dbReference type="NCBIfam" id="TIGR00208">
    <property type="entry name" value="fliS"/>
    <property type="match status" value="1"/>
</dbReference>
<keyword evidence="7" id="KW-1185">Reference proteome</keyword>
<sequence length="128" mass="13929">MFNDARNTYLSSSIGTASPGRLLVMLCDRMVLDIERALGLQEGAEFTDAHHHLVHAQDVVSELSSSLRVDLWEGAAALQALYSHLHTQLVQANIHRDVEATRHCLALARDLATTWRQAATATGQAVAG</sequence>
<accession>A0ABN1TSR5</accession>
<reference evidence="6 7" key="1">
    <citation type="journal article" date="2019" name="Int. J. Syst. Evol. Microbiol.">
        <title>The Global Catalogue of Microorganisms (GCM) 10K type strain sequencing project: providing services to taxonomists for standard genome sequencing and annotation.</title>
        <authorList>
            <consortium name="The Broad Institute Genomics Platform"/>
            <consortium name="The Broad Institute Genome Sequencing Center for Infectious Disease"/>
            <person name="Wu L."/>
            <person name="Ma J."/>
        </authorList>
    </citation>
    <scope>NUCLEOTIDE SEQUENCE [LARGE SCALE GENOMIC DNA]</scope>
    <source>
        <strain evidence="6 7">JCM 13008</strain>
    </source>
</reference>
<proteinExistence type="inferred from homology"/>
<evidence type="ECO:0000313" key="6">
    <source>
        <dbReference type="EMBL" id="GAA1101108.1"/>
    </source>
</evidence>
<evidence type="ECO:0008006" key="8">
    <source>
        <dbReference type="Google" id="ProtNLM"/>
    </source>
</evidence>
<dbReference type="PANTHER" id="PTHR34773:SF1">
    <property type="entry name" value="FLAGELLAR SECRETION CHAPERONE FLIS"/>
    <property type="match status" value="1"/>
</dbReference>
<comment type="subcellular location">
    <subcellularLocation>
        <location evidence="1">Cytoplasm</location>
        <location evidence="1">Cytosol</location>
    </subcellularLocation>
</comment>
<keyword evidence="4" id="KW-1005">Bacterial flagellum biogenesis</keyword>
<protein>
    <recommendedName>
        <fullName evidence="8">Flagellar protein FliS</fullName>
    </recommendedName>
</protein>
<dbReference type="EMBL" id="BAAALG010000007">
    <property type="protein sequence ID" value="GAA1101108.1"/>
    <property type="molecule type" value="Genomic_DNA"/>
</dbReference>